<reference evidence="9 10" key="1">
    <citation type="submission" date="2020-02" db="EMBL/GenBank/DDBJ databases">
        <authorList>
            <person name="Kim M.K."/>
        </authorList>
    </citation>
    <scope>NUCLEOTIDE SEQUENCE [LARGE SCALE GENOMIC DNA]</scope>
    <source>
        <strain evidence="9 10">17J57-3</strain>
    </source>
</reference>
<dbReference type="GO" id="GO:0022857">
    <property type="term" value="F:transmembrane transporter activity"/>
    <property type="evidence" value="ECO:0007669"/>
    <property type="project" value="UniProtKB-UniRule"/>
</dbReference>
<evidence type="ECO:0000256" key="5">
    <source>
        <dbReference type="ARBA" id="ARBA00022989"/>
    </source>
</evidence>
<evidence type="ECO:0000256" key="2">
    <source>
        <dbReference type="ARBA" id="ARBA00022448"/>
    </source>
</evidence>
<evidence type="ECO:0000256" key="1">
    <source>
        <dbReference type="ARBA" id="ARBA00004651"/>
    </source>
</evidence>
<gene>
    <name evidence="9" type="ORF">G3574_25025</name>
</gene>
<organism evidence="9 10">
    <name type="scientific">Noviherbaspirillum galbum</name>
    <dbReference type="NCBI Taxonomy" id="2709383"/>
    <lineage>
        <taxon>Bacteria</taxon>
        <taxon>Pseudomonadati</taxon>
        <taxon>Pseudomonadota</taxon>
        <taxon>Betaproteobacteria</taxon>
        <taxon>Burkholderiales</taxon>
        <taxon>Oxalobacteraceae</taxon>
        <taxon>Noviherbaspirillum</taxon>
    </lineage>
</organism>
<dbReference type="Pfam" id="PF04290">
    <property type="entry name" value="DctQ"/>
    <property type="match status" value="1"/>
</dbReference>
<keyword evidence="3" id="KW-1003">Cell membrane</keyword>
<protein>
    <recommendedName>
        <fullName evidence="7">TRAP transporter small permease protein</fullName>
    </recommendedName>
</protein>
<feature type="transmembrane region" description="Helical" evidence="7">
    <location>
        <begin position="20"/>
        <end position="39"/>
    </location>
</feature>
<feature type="transmembrane region" description="Helical" evidence="7">
    <location>
        <begin position="95"/>
        <end position="116"/>
    </location>
</feature>
<comment type="similarity">
    <text evidence="7">Belongs to the TRAP transporter small permease family.</text>
</comment>
<evidence type="ECO:0000256" key="3">
    <source>
        <dbReference type="ARBA" id="ARBA00022475"/>
    </source>
</evidence>
<keyword evidence="7" id="KW-0997">Cell inner membrane</keyword>
<sequence length="176" mass="19525">MRESGLQRGRAILDRMMGRLLAAASLLVLPVSLLLFLQWPLRELVHAWSREANDLAQWLFAFYISAALTYATRVQSHPAAHAIAHRYPPALRRRLHKAASLLVLLPWSSFILYAATPAVWQSVLQLEGFPETYNPGYFLVKVAAWVLALLVLLQALLDLFAPAAPGEGVRDSGEGT</sequence>
<feature type="transmembrane region" description="Helical" evidence="7">
    <location>
        <begin position="55"/>
        <end position="74"/>
    </location>
</feature>
<keyword evidence="4 7" id="KW-0812">Transmembrane</keyword>
<proteinExistence type="inferred from homology"/>
<evidence type="ECO:0000256" key="7">
    <source>
        <dbReference type="RuleBase" id="RU369079"/>
    </source>
</evidence>
<name>A0A6B3SZP6_9BURK</name>
<dbReference type="RefSeq" id="WP_163968418.1">
    <property type="nucleotide sequence ID" value="NZ_JAAIVB010000079.1"/>
</dbReference>
<evidence type="ECO:0000313" key="10">
    <source>
        <dbReference type="Proteomes" id="UP000482155"/>
    </source>
</evidence>
<comment type="subcellular location">
    <subcellularLocation>
        <location evidence="7">Cell inner membrane</location>
        <topology evidence="7">Multi-pass membrane protein</topology>
    </subcellularLocation>
    <subcellularLocation>
        <location evidence="1">Cell membrane</location>
        <topology evidence="1">Multi-pass membrane protein</topology>
    </subcellularLocation>
</comment>
<evidence type="ECO:0000256" key="6">
    <source>
        <dbReference type="ARBA" id="ARBA00023136"/>
    </source>
</evidence>
<evidence type="ECO:0000259" key="8">
    <source>
        <dbReference type="Pfam" id="PF04290"/>
    </source>
</evidence>
<evidence type="ECO:0000256" key="4">
    <source>
        <dbReference type="ARBA" id="ARBA00022692"/>
    </source>
</evidence>
<dbReference type="EMBL" id="JAAIVB010000079">
    <property type="protein sequence ID" value="NEX64359.1"/>
    <property type="molecule type" value="Genomic_DNA"/>
</dbReference>
<feature type="domain" description="Tripartite ATP-independent periplasmic transporters DctQ component" evidence="8">
    <location>
        <begin position="33"/>
        <end position="159"/>
    </location>
</feature>
<dbReference type="Proteomes" id="UP000482155">
    <property type="component" value="Unassembled WGS sequence"/>
</dbReference>
<comment type="caution">
    <text evidence="9">The sequence shown here is derived from an EMBL/GenBank/DDBJ whole genome shotgun (WGS) entry which is preliminary data.</text>
</comment>
<keyword evidence="6 7" id="KW-0472">Membrane</keyword>
<keyword evidence="5 7" id="KW-1133">Transmembrane helix</keyword>
<feature type="transmembrane region" description="Helical" evidence="7">
    <location>
        <begin position="136"/>
        <end position="157"/>
    </location>
</feature>
<dbReference type="GO" id="GO:0005886">
    <property type="term" value="C:plasma membrane"/>
    <property type="evidence" value="ECO:0007669"/>
    <property type="project" value="UniProtKB-SubCell"/>
</dbReference>
<dbReference type="InterPro" id="IPR055348">
    <property type="entry name" value="DctQ"/>
</dbReference>
<keyword evidence="2 7" id="KW-0813">Transport</keyword>
<keyword evidence="10" id="KW-1185">Reference proteome</keyword>
<evidence type="ECO:0000313" key="9">
    <source>
        <dbReference type="EMBL" id="NEX64359.1"/>
    </source>
</evidence>
<accession>A0A6B3SZP6</accession>
<dbReference type="AlphaFoldDB" id="A0A6B3SZP6"/>
<comment type="function">
    <text evidence="7">Part of the tripartite ATP-independent periplasmic (TRAP) transport system.</text>
</comment>
<comment type="subunit">
    <text evidence="7">The complex comprises the extracytoplasmic solute receptor protein and the two transmembrane proteins.</text>
</comment>